<dbReference type="InterPro" id="IPR002586">
    <property type="entry name" value="CobQ/CobB/MinD/ParA_Nub-bd_dom"/>
</dbReference>
<feature type="compositionally biased region" description="Basic and acidic residues" evidence="1">
    <location>
        <begin position="384"/>
        <end position="395"/>
    </location>
</feature>
<organism evidence="3 4">
    <name type="scientific">Plantactinospora siamensis</name>
    <dbReference type="NCBI Taxonomy" id="555372"/>
    <lineage>
        <taxon>Bacteria</taxon>
        <taxon>Bacillati</taxon>
        <taxon>Actinomycetota</taxon>
        <taxon>Actinomycetes</taxon>
        <taxon>Micromonosporales</taxon>
        <taxon>Micromonosporaceae</taxon>
        <taxon>Plantactinospora</taxon>
    </lineage>
</organism>
<proteinExistence type="predicted"/>
<dbReference type="InterPro" id="IPR003593">
    <property type="entry name" value="AAA+_ATPase"/>
</dbReference>
<dbReference type="InterPro" id="IPR027417">
    <property type="entry name" value="P-loop_NTPase"/>
</dbReference>
<keyword evidence="4" id="KW-1185">Reference proteome</keyword>
<dbReference type="PANTHER" id="PTHR43384">
    <property type="entry name" value="SEPTUM SITE-DETERMINING PROTEIN MIND HOMOLOG, CHLOROPLASTIC-RELATED"/>
    <property type="match status" value="1"/>
</dbReference>
<evidence type="ECO:0000313" key="4">
    <source>
        <dbReference type="Proteomes" id="UP001589894"/>
    </source>
</evidence>
<dbReference type="RefSeq" id="WP_377336020.1">
    <property type="nucleotide sequence ID" value="NZ_JBHLUE010000002.1"/>
</dbReference>
<comment type="caution">
    <text evidence="3">The sequence shown here is derived from an EMBL/GenBank/DDBJ whole genome shotgun (WGS) entry which is preliminary data.</text>
</comment>
<protein>
    <submittedName>
        <fullName evidence="3">CpaE family protein</fullName>
    </submittedName>
</protein>
<dbReference type="SMART" id="SM00382">
    <property type="entry name" value="AAA"/>
    <property type="match status" value="1"/>
</dbReference>
<feature type="domain" description="AAA+ ATPase" evidence="2">
    <location>
        <begin position="136"/>
        <end position="313"/>
    </location>
</feature>
<dbReference type="SUPFAM" id="SSF52540">
    <property type="entry name" value="P-loop containing nucleoside triphosphate hydrolases"/>
    <property type="match status" value="1"/>
</dbReference>
<feature type="region of interest" description="Disordered" evidence="1">
    <location>
        <begin position="375"/>
        <end position="395"/>
    </location>
</feature>
<dbReference type="Pfam" id="PF01656">
    <property type="entry name" value="CbiA"/>
    <property type="match status" value="1"/>
</dbReference>
<name>A0ABV6NQP6_9ACTN</name>
<evidence type="ECO:0000256" key="1">
    <source>
        <dbReference type="SAM" id="MobiDB-lite"/>
    </source>
</evidence>
<dbReference type="InterPro" id="IPR050625">
    <property type="entry name" value="ParA/MinD_ATPase"/>
</dbReference>
<dbReference type="Gene3D" id="3.40.50.300">
    <property type="entry name" value="P-loop containing nucleotide triphosphate hydrolases"/>
    <property type="match status" value="1"/>
</dbReference>
<dbReference type="Proteomes" id="UP001589894">
    <property type="component" value="Unassembled WGS sequence"/>
</dbReference>
<reference evidence="3 4" key="1">
    <citation type="submission" date="2024-09" db="EMBL/GenBank/DDBJ databases">
        <authorList>
            <person name="Sun Q."/>
            <person name="Mori K."/>
        </authorList>
    </citation>
    <scope>NUCLEOTIDE SEQUENCE [LARGE SCALE GENOMIC DNA]</scope>
    <source>
        <strain evidence="3 4">TBRC 2205</strain>
    </source>
</reference>
<sequence>MTILFEPNRQWSGHLAGLLGAGVLPASRIEDVERLLADQPAEPLVVFGPSTDARLAVDFSAQQRLTRPALGVVLLREGLDVETLGQALRAGIRDVVEVRDVAAVRAACMRSIEVSRHLQQGAAPAPAPPAAPAAEAKVVTVFAAKGGCGKSTLATNLAVALADGGRHRVCLVDLDLAFGDVGIMLQLVPERGIADAVSARDRIDANLVRALLTPYGPGLDVLLAPVGPAEAERIDRDLVARVLAALRTMVDYVVIDTPAAFTDGVLAALDVSDLHVLVATPDVPALKNLRIAIDMLDLLGLRRENRLVVLNRSDSRVGLTGADVDRVLRTPIGAHIPSSRDVPISINRGVPIVADKPAHPVSKAIREVAQAQIANRTPHRAGRGLRERLGRGGNR</sequence>
<dbReference type="EMBL" id="JBHLUE010000002">
    <property type="protein sequence ID" value="MFC0563016.1"/>
    <property type="molecule type" value="Genomic_DNA"/>
</dbReference>
<dbReference type="PANTHER" id="PTHR43384:SF13">
    <property type="entry name" value="SLR0110 PROTEIN"/>
    <property type="match status" value="1"/>
</dbReference>
<gene>
    <name evidence="3" type="ORF">ACFFHU_02355</name>
</gene>
<evidence type="ECO:0000313" key="3">
    <source>
        <dbReference type="EMBL" id="MFC0563016.1"/>
    </source>
</evidence>
<accession>A0ABV6NQP6</accession>
<evidence type="ECO:0000259" key="2">
    <source>
        <dbReference type="SMART" id="SM00382"/>
    </source>
</evidence>